<accession>A0ABS4MD23</accession>
<organism evidence="2 3">
    <name type="scientific">Lactobacillus colini</name>
    <dbReference type="NCBI Taxonomy" id="1819254"/>
    <lineage>
        <taxon>Bacteria</taxon>
        <taxon>Bacillati</taxon>
        <taxon>Bacillota</taxon>
        <taxon>Bacilli</taxon>
        <taxon>Lactobacillales</taxon>
        <taxon>Lactobacillaceae</taxon>
        <taxon>Lactobacillus</taxon>
    </lineage>
</organism>
<reference evidence="2 3" key="1">
    <citation type="submission" date="2021-03" db="EMBL/GenBank/DDBJ databases">
        <title>Genomic Encyclopedia of Type Strains, Phase IV (KMG-IV): sequencing the most valuable type-strain genomes for metagenomic binning, comparative biology and taxonomic classification.</title>
        <authorList>
            <person name="Goeker M."/>
        </authorList>
    </citation>
    <scope>NUCLEOTIDE SEQUENCE [LARGE SCALE GENOMIC DNA]</scope>
    <source>
        <strain evidence="2 3">DSM 101872</strain>
    </source>
</reference>
<name>A0ABS4MD23_9LACO</name>
<dbReference type="InterPro" id="IPR023130">
    <property type="entry name" value="Ta0600-like_sf"/>
</dbReference>
<dbReference type="EMBL" id="JAGGLU010000003">
    <property type="protein sequence ID" value="MBP2057569.1"/>
    <property type="molecule type" value="Genomic_DNA"/>
</dbReference>
<evidence type="ECO:0000256" key="1">
    <source>
        <dbReference type="ARBA" id="ARBA00023025"/>
    </source>
</evidence>
<dbReference type="RefSeq" id="WP_209686313.1">
    <property type="nucleotide sequence ID" value="NZ_JAGGLU010000003.1"/>
</dbReference>
<evidence type="ECO:0000313" key="3">
    <source>
        <dbReference type="Proteomes" id="UP001519292"/>
    </source>
</evidence>
<protein>
    <recommendedName>
        <fullName evidence="4">Bacteriocin immunity protein</fullName>
    </recommendedName>
</protein>
<proteinExistence type="predicted"/>
<keyword evidence="1" id="KW-0079">Bacteriocin immunity</keyword>
<gene>
    <name evidence="2" type="ORF">J2Z60_000740</name>
</gene>
<evidence type="ECO:0000313" key="2">
    <source>
        <dbReference type="EMBL" id="MBP2057569.1"/>
    </source>
</evidence>
<dbReference type="Proteomes" id="UP001519292">
    <property type="component" value="Unassembled WGS sequence"/>
</dbReference>
<dbReference type="Gene3D" id="1.20.1440.50">
    <property type="entry name" value="Ta0600-like"/>
    <property type="match status" value="1"/>
</dbReference>
<comment type="caution">
    <text evidence="2">The sequence shown here is derived from an EMBL/GenBank/DDBJ whole genome shotgun (WGS) entry which is preliminary data.</text>
</comment>
<evidence type="ECO:0008006" key="4">
    <source>
        <dbReference type="Google" id="ProtNLM"/>
    </source>
</evidence>
<dbReference type="SUPFAM" id="SSF109797">
    <property type="entry name" value="Bacteriocin immunity protein-like"/>
    <property type="match status" value="1"/>
</dbReference>
<keyword evidence="3" id="KW-1185">Reference proteome</keyword>
<sequence length="110" mass="12911">MINLSKKRSQIQELSHALDELFTSFDKSFGPSYFPLTDAIIRVQRKVERGDHPYAWANKLILFLQARTTLRGLYVSPEQSEKMKKVFDLCRRTHLNFVYLSPLDSTNQFK</sequence>